<protein>
    <recommendedName>
        <fullName evidence="2">CAAX prenyl protease 2/Lysostaphin resistance protein A-like domain-containing protein</fullName>
    </recommendedName>
</protein>
<feature type="transmembrane region" description="Helical" evidence="1">
    <location>
        <begin position="65"/>
        <end position="85"/>
    </location>
</feature>
<evidence type="ECO:0000313" key="4">
    <source>
        <dbReference type="Proteomes" id="UP000198967"/>
    </source>
</evidence>
<keyword evidence="1" id="KW-0812">Transmembrane</keyword>
<keyword evidence="1" id="KW-0472">Membrane</keyword>
<proteinExistence type="predicted"/>
<gene>
    <name evidence="3" type="ORF">SAMN05216377_11545</name>
</gene>
<keyword evidence="4" id="KW-1185">Reference proteome</keyword>
<dbReference type="InterPro" id="IPR003675">
    <property type="entry name" value="Rce1/LyrA-like_dom"/>
</dbReference>
<feature type="transmembrane region" description="Helical" evidence="1">
    <location>
        <begin position="147"/>
        <end position="173"/>
    </location>
</feature>
<dbReference type="AlphaFoldDB" id="A0A1G7X299"/>
<feature type="transmembrane region" description="Helical" evidence="1">
    <location>
        <begin position="39"/>
        <end position="59"/>
    </location>
</feature>
<feature type="domain" description="CAAX prenyl protease 2/Lysostaphin resistance protein A-like" evidence="2">
    <location>
        <begin position="145"/>
        <end position="245"/>
    </location>
</feature>
<organism evidence="3 4">
    <name type="scientific">Pseudonocardia oroxyli</name>
    <dbReference type="NCBI Taxonomy" id="366584"/>
    <lineage>
        <taxon>Bacteria</taxon>
        <taxon>Bacillati</taxon>
        <taxon>Actinomycetota</taxon>
        <taxon>Actinomycetes</taxon>
        <taxon>Pseudonocardiales</taxon>
        <taxon>Pseudonocardiaceae</taxon>
        <taxon>Pseudonocardia</taxon>
    </lineage>
</organism>
<dbReference type="Proteomes" id="UP000198967">
    <property type="component" value="Unassembled WGS sequence"/>
</dbReference>
<dbReference type="GO" id="GO:0004175">
    <property type="term" value="F:endopeptidase activity"/>
    <property type="evidence" value="ECO:0007669"/>
    <property type="project" value="UniProtKB-ARBA"/>
</dbReference>
<dbReference type="OrthoDB" id="2661755at2"/>
<reference evidence="3 4" key="1">
    <citation type="submission" date="2016-10" db="EMBL/GenBank/DDBJ databases">
        <authorList>
            <person name="de Groot N.N."/>
        </authorList>
    </citation>
    <scope>NUCLEOTIDE SEQUENCE [LARGE SCALE GENOMIC DNA]</scope>
    <source>
        <strain evidence="3 4">CGMCC 4.3143</strain>
    </source>
</reference>
<evidence type="ECO:0000259" key="2">
    <source>
        <dbReference type="Pfam" id="PF02517"/>
    </source>
</evidence>
<feature type="transmembrane region" description="Helical" evidence="1">
    <location>
        <begin position="209"/>
        <end position="228"/>
    </location>
</feature>
<evidence type="ECO:0000256" key="1">
    <source>
        <dbReference type="SAM" id="Phobius"/>
    </source>
</evidence>
<evidence type="ECO:0000313" key="3">
    <source>
        <dbReference type="EMBL" id="SDG77680.1"/>
    </source>
</evidence>
<feature type="transmembrane region" description="Helical" evidence="1">
    <location>
        <begin position="106"/>
        <end position="127"/>
    </location>
</feature>
<name>A0A1G7X299_PSEOR</name>
<feature type="transmembrane region" description="Helical" evidence="1">
    <location>
        <begin position="185"/>
        <end position="203"/>
    </location>
</feature>
<sequence>MDAQPRSTRPATRRFGRLIERRDNADFPYYDGAPVRVSVGRWIIVWAACLAAFLVLSFIPQPNDIVALIPRALFTAIMLGALIWATGPHWKAIFRRVAVRDIGLMILFAALNYVVTLLVALLVSTLFSTATNTTVTSPASDPLDLIALYLGVAIQLLGEELLTVLPFLALLHILTSRAHLTRTRAALLAWLITAAWFGLIHLPTYDWHLAQALLIIGAARLVLTLAYIRTKNLWVSTGAHILNDWALITLGTTTAALL</sequence>
<dbReference type="Pfam" id="PF02517">
    <property type="entry name" value="Rce1-like"/>
    <property type="match status" value="1"/>
</dbReference>
<keyword evidence="1" id="KW-1133">Transmembrane helix</keyword>
<dbReference type="GO" id="GO:0080120">
    <property type="term" value="P:CAAX-box protein maturation"/>
    <property type="evidence" value="ECO:0007669"/>
    <property type="project" value="UniProtKB-ARBA"/>
</dbReference>
<accession>A0A1G7X299</accession>
<dbReference type="EMBL" id="FNBE01000015">
    <property type="protein sequence ID" value="SDG77680.1"/>
    <property type="molecule type" value="Genomic_DNA"/>
</dbReference>
<dbReference type="RefSeq" id="WP_093088044.1">
    <property type="nucleotide sequence ID" value="NZ_FNBE01000015.1"/>
</dbReference>